<dbReference type="EMBL" id="JACHMB010000001">
    <property type="protein sequence ID" value="MBB5775594.1"/>
    <property type="molecule type" value="Genomic_DNA"/>
</dbReference>
<feature type="region of interest" description="Disordered" evidence="1">
    <location>
        <begin position="73"/>
        <end position="95"/>
    </location>
</feature>
<evidence type="ECO:0000313" key="3">
    <source>
        <dbReference type="EMBL" id="MBB5775594.1"/>
    </source>
</evidence>
<organism evidence="3 4">
    <name type="scientific">Nonomuraea jabiensis</name>
    <dbReference type="NCBI Taxonomy" id="882448"/>
    <lineage>
        <taxon>Bacteria</taxon>
        <taxon>Bacillati</taxon>
        <taxon>Actinomycetota</taxon>
        <taxon>Actinomycetes</taxon>
        <taxon>Streptosporangiales</taxon>
        <taxon>Streptosporangiaceae</taxon>
        <taxon>Nonomuraea</taxon>
    </lineage>
</organism>
<evidence type="ECO:0008006" key="5">
    <source>
        <dbReference type="Google" id="ProtNLM"/>
    </source>
</evidence>
<keyword evidence="2" id="KW-0472">Membrane</keyword>
<feature type="transmembrane region" description="Helical" evidence="2">
    <location>
        <begin position="35"/>
        <end position="55"/>
    </location>
</feature>
<gene>
    <name evidence="3" type="ORF">HD596_002350</name>
</gene>
<protein>
    <recommendedName>
        <fullName evidence="5">WD40 repeat domain-containing protein</fullName>
    </recommendedName>
</protein>
<dbReference type="SUPFAM" id="SSF82171">
    <property type="entry name" value="DPP6 N-terminal domain-like"/>
    <property type="match status" value="1"/>
</dbReference>
<name>A0A7W9G1K9_9ACTN</name>
<comment type="caution">
    <text evidence="3">The sequence shown here is derived from an EMBL/GenBank/DDBJ whole genome shotgun (WGS) entry which is preliminary data.</text>
</comment>
<evidence type="ECO:0000256" key="2">
    <source>
        <dbReference type="SAM" id="Phobius"/>
    </source>
</evidence>
<evidence type="ECO:0000256" key="1">
    <source>
        <dbReference type="SAM" id="MobiDB-lite"/>
    </source>
</evidence>
<dbReference type="AlphaFoldDB" id="A0A7W9G1K9"/>
<evidence type="ECO:0000313" key="4">
    <source>
        <dbReference type="Proteomes" id="UP000579153"/>
    </source>
</evidence>
<keyword evidence="2" id="KW-0812">Transmembrane</keyword>
<accession>A0A7W9G1K9</accession>
<keyword evidence="4" id="KW-1185">Reference proteome</keyword>
<reference evidence="3 4" key="1">
    <citation type="submission" date="2020-08" db="EMBL/GenBank/DDBJ databases">
        <title>Sequencing the genomes of 1000 actinobacteria strains.</title>
        <authorList>
            <person name="Klenk H.-P."/>
        </authorList>
    </citation>
    <scope>NUCLEOTIDE SEQUENCE [LARGE SCALE GENOMIC DNA]</scope>
    <source>
        <strain evidence="3 4">DSM 45507</strain>
    </source>
</reference>
<dbReference type="Proteomes" id="UP000579153">
    <property type="component" value="Unassembled WGS sequence"/>
</dbReference>
<sequence length="406" mass="44409">MTRLLRDTLQEWADETRVPHDLADRALRRRAWKPAGMAAVAVGLVTAVAVFAVGLRGTEPALRDPQATMHAATGVTLPPRPSPAPTDVRTDTEHSPPVKLIAAGRMAVSAYYTTRLERVSDDEQRVRRTWSLYDPRTEGYEETSWAWVDVAPGLQVAAVLEGELISRRLGILDLNTRQILKWIDLEHPVGSVAWSPDGTKVLATAYSSYPDVERGKGDHVDPTGYSPRTGYYIVDAEAGTAAYHELPPMADAMLTDDKIFNGNGRQDLGWSLDGTMLWAPTSTTPDRVFYTLDGEEAEWPKGERYVDYSGISATSPNGRLVLGPDGLPTKITDAGTGQVVGQQKVLQLHAWADDDNVLALGCAGSCQSEFNNGLVLVSVDGRRTTQLSANRDSDKDGSWRWVLTPR</sequence>
<keyword evidence="2" id="KW-1133">Transmembrane helix</keyword>
<dbReference type="RefSeq" id="WP_185069258.1">
    <property type="nucleotide sequence ID" value="NZ_JACHMB010000001.1"/>
</dbReference>
<proteinExistence type="predicted"/>